<keyword evidence="2" id="KW-1185">Reference proteome</keyword>
<gene>
    <name evidence="1" type="ORF">SAMN04488098_100450</name>
</gene>
<sequence length="303" mass="34071">MRLNRFKLSVKLTGLSGVLMLLSGCAGFTGLRSPHYDGGPIEPDEEAIERYSESSQVDEAFEGIYRRYPLSSRLREDALDFSDAGSFELNEGEYSVGEDLPEGRVYIQSESSDFRPEFWIIHTAHVVIRDETDSVAFDQHFQNETGVMQAYVDLREGYTVEVSGNDPILYVDYSGETGNNWVNTGLGEEQITLTSGHYSVGTHLSPGQYTIESATGPRASELYLLSENDEVAIIELHSRMNPAGVISAEDNQSLLERGQITPEIYEMNEMQRQRFEEDKPVIDLDEGDVLYLPMVDQLLLEEK</sequence>
<dbReference type="PROSITE" id="PS51257">
    <property type="entry name" value="PROKAR_LIPOPROTEIN"/>
    <property type="match status" value="1"/>
</dbReference>
<dbReference type="RefSeq" id="WP_091264832.1">
    <property type="nucleotide sequence ID" value="NZ_FNFK01000004.1"/>
</dbReference>
<accession>A0A1G8WLB2</accession>
<organism evidence="1 2">
    <name type="scientific">Alkalibacterium thalassium</name>
    <dbReference type="NCBI Taxonomy" id="426701"/>
    <lineage>
        <taxon>Bacteria</taxon>
        <taxon>Bacillati</taxon>
        <taxon>Bacillota</taxon>
        <taxon>Bacilli</taxon>
        <taxon>Lactobacillales</taxon>
        <taxon>Carnobacteriaceae</taxon>
        <taxon>Alkalibacterium</taxon>
    </lineage>
</organism>
<evidence type="ECO:0000313" key="1">
    <source>
        <dbReference type="EMBL" id="SDJ78833.1"/>
    </source>
</evidence>
<reference evidence="2" key="1">
    <citation type="submission" date="2016-10" db="EMBL/GenBank/DDBJ databases">
        <authorList>
            <person name="Varghese N."/>
            <person name="Submissions S."/>
        </authorList>
    </citation>
    <scope>NUCLEOTIDE SEQUENCE [LARGE SCALE GENOMIC DNA]</scope>
    <source>
        <strain evidence="2">DSM 19181</strain>
    </source>
</reference>
<dbReference type="Proteomes" id="UP000199433">
    <property type="component" value="Unassembled WGS sequence"/>
</dbReference>
<evidence type="ECO:0000313" key="2">
    <source>
        <dbReference type="Proteomes" id="UP000199433"/>
    </source>
</evidence>
<dbReference type="EMBL" id="FNFK01000004">
    <property type="protein sequence ID" value="SDJ78833.1"/>
    <property type="molecule type" value="Genomic_DNA"/>
</dbReference>
<proteinExistence type="predicted"/>
<dbReference type="AlphaFoldDB" id="A0A1G8WLB2"/>
<protein>
    <submittedName>
        <fullName evidence="1">Uncharacterized protein</fullName>
    </submittedName>
</protein>
<dbReference type="OrthoDB" id="2164227at2"/>
<dbReference type="STRING" id="426701.SAMN04488098_100450"/>
<name>A0A1G8WLB2_9LACT</name>